<keyword evidence="2" id="KW-1185">Reference proteome</keyword>
<gene>
    <name evidence="1" type="ORF">QAD02_012633</name>
</gene>
<dbReference type="EMBL" id="CM056742">
    <property type="protein sequence ID" value="KAJ8676846.1"/>
    <property type="molecule type" value="Genomic_DNA"/>
</dbReference>
<protein>
    <submittedName>
        <fullName evidence="1">Uncharacterized protein</fullName>
    </submittedName>
</protein>
<name>A0ACC2P1B2_9HYME</name>
<evidence type="ECO:0000313" key="2">
    <source>
        <dbReference type="Proteomes" id="UP001239111"/>
    </source>
</evidence>
<evidence type="ECO:0000313" key="1">
    <source>
        <dbReference type="EMBL" id="KAJ8676846.1"/>
    </source>
</evidence>
<dbReference type="Proteomes" id="UP001239111">
    <property type="component" value="Chromosome 2"/>
</dbReference>
<proteinExistence type="predicted"/>
<comment type="caution">
    <text evidence="1">The sequence shown here is derived from an EMBL/GenBank/DDBJ whole genome shotgun (WGS) entry which is preliminary data.</text>
</comment>
<sequence length="149" mass="17806">MVVELIELHVRFVNKCHNHDLNCFFEIPILGQLRSMYKRPGFYESLDHRVRHSQRYFTDIQDGSVYKSLPEDFLKHPHRITSTWNSDGVLLFKSSKFNFWPLFLMMNELPYRLRVKKENMILAGLWFGPMNPPPDLFLSVFQDDLKKTL</sequence>
<accession>A0ACC2P1B2</accession>
<organism evidence="1 2">
    <name type="scientific">Eretmocerus hayati</name>
    <dbReference type="NCBI Taxonomy" id="131215"/>
    <lineage>
        <taxon>Eukaryota</taxon>
        <taxon>Metazoa</taxon>
        <taxon>Ecdysozoa</taxon>
        <taxon>Arthropoda</taxon>
        <taxon>Hexapoda</taxon>
        <taxon>Insecta</taxon>
        <taxon>Pterygota</taxon>
        <taxon>Neoptera</taxon>
        <taxon>Endopterygota</taxon>
        <taxon>Hymenoptera</taxon>
        <taxon>Apocrita</taxon>
        <taxon>Proctotrupomorpha</taxon>
        <taxon>Chalcidoidea</taxon>
        <taxon>Aphelinidae</taxon>
        <taxon>Aphelininae</taxon>
        <taxon>Eretmocerus</taxon>
    </lineage>
</organism>
<reference evidence="1" key="1">
    <citation type="submission" date="2023-04" db="EMBL/GenBank/DDBJ databases">
        <title>A chromosome-level genome assembly of the parasitoid wasp Eretmocerus hayati.</title>
        <authorList>
            <person name="Zhong Y."/>
            <person name="Liu S."/>
            <person name="Liu Y."/>
        </authorList>
    </citation>
    <scope>NUCLEOTIDE SEQUENCE</scope>
    <source>
        <strain evidence="1">ZJU_SS_LIU_2023</strain>
    </source>
</reference>